<name>A0ABS2I4E9_9ACTN</name>
<dbReference type="RefSeq" id="WP_205085996.1">
    <property type="nucleotide sequence ID" value="NZ_JAFEUF010000237.1"/>
</dbReference>
<dbReference type="InterPro" id="IPR037883">
    <property type="entry name" value="Knr4/Smi1-like_sf"/>
</dbReference>
<gene>
    <name evidence="2" type="ORF">JS521_29500</name>
</gene>
<keyword evidence="3" id="KW-1185">Reference proteome</keyword>
<dbReference type="Pfam" id="PF09346">
    <property type="entry name" value="SMI1_KNR4"/>
    <property type="match status" value="1"/>
</dbReference>
<feature type="domain" description="Knr4/Smi1-like" evidence="1">
    <location>
        <begin position="28"/>
        <end position="144"/>
    </location>
</feature>
<reference evidence="2 3" key="1">
    <citation type="submission" date="2021-02" db="EMBL/GenBank/DDBJ databases">
        <title>Genome Streptomyces sp. RHZ10.</title>
        <authorList>
            <person name="Besaury L."/>
        </authorList>
    </citation>
    <scope>NUCLEOTIDE SEQUENCE [LARGE SCALE GENOMIC DNA]</scope>
    <source>
        <strain evidence="2 3">RHZ10</strain>
    </source>
</reference>
<protein>
    <submittedName>
        <fullName evidence="2">SMI1/KNR4 family protein</fullName>
    </submittedName>
</protein>
<evidence type="ECO:0000259" key="1">
    <source>
        <dbReference type="SMART" id="SM00860"/>
    </source>
</evidence>
<evidence type="ECO:0000313" key="2">
    <source>
        <dbReference type="EMBL" id="MBM7057865.1"/>
    </source>
</evidence>
<comment type="caution">
    <text evidence="2">The sequence shown here is derived from an EMBL/GenBank/DDBJ whole genome shotgun (WGS) entry which is preliminary data.</text>
</comment>
<dbReference type="InterPro" id="IPR018958">
    <property type="entry name" value="Knr4/Smi1-like_dom"/>
</dbReference>
<dbReference type="SUPFAM" id="SSF160631">
    <property type="entry name" value="SMI1/KNR4-like"/>
    <property type="match status" value="1"/>
</dbReference>
<accession>A0ABS2I4E9</accession>
<organism evidence="2 3">
    <name type="scientific">Streptomyces durocortorensis</name>
    <dbReference type="NCBI Taxonomy" id="2811104"/>
    <lineage>
        <taxon>Bacteria</taxon>
        <taxon>Bacillati</taxon>
        <taxon>Actinomycetota</taxon>
        <taxon>Actinomycetes</taxon>
        <taxon>Kitasatosporales</taxon>
        <taxon>Streptomycetaceae</taxon>
        <taxon>Streptomyces</taxon>
    </lineage>
</organism>
<dbReference type="SMART" id="SM00860">
    <property type="entry name" value="SMI1_KNR4"/>
    <property type="match status" value="1"/>
</dbReference>
<dbReference type="Proteomes" id="UP000712045">
    <property type="component" value="Unassembled WGS sequence"/>
</dbReference>
<sequence length="207" mass="22635">MTIEGSWLWIENRLCEYSPAAYASLPPAADSDAVRVAERQCGLVFPEDLVASLRRHDGSGECLLPGNYRLYGVAEIAKDYVWWIGSQQRDVLDELRYWRSSWLPLAGNGAGGSLFVEMAPGDQHGRIGAHAHGDGGRFDDLPQYNSLRALLSWAAQALSDGSATDVLDYVLTADEQGLPYWENADAEQDGVSVAWDMAALENRCGGL</sequence>
<evidence type="ECO:0000313" key="3">
    <source>
        <dbReference type="Proteomes" id="UP000712045"/>
    </source>
</evidence>
<dbReference type="EMBL" id="JAFEUF010000237">
    <property type="protein sequence ID" value="MBM7057865.1"/>
    <property type="molecule type" value="Genomic_DNA"/>
</dbReference>
<proteinExistence type="predicted"/>